<comment type="caution">
    <text evidence="3">The sequence shown here is derived from an EMBL/GenBank/DDBJ whole genome shotgun (WGS) entry which is preliminary data.</text>
</comment>
<feature type="signal peptide" evidence="1">
    <location>
        <begin position="1"/>
        <end position="25"/>
    </location>
</feature>
<dbReference type="Proteomes" id="UP001596113">
    <property type="component" value="Unassembled WGS sequence"/>
</dbReference>
<reference evidence="4" key="1">
    <citation type="journal article" date="2019" name="Int. J. Syst. Evol. Microbiol.">
        <title>The Global Catalogue of Microorganisms (GCM) 10K type strain sequencing project: providing services to taxonomists for standard genome sequencing and annotation.</title>
        <authorList>
            <consortium name="The Broad Institute Genomics Platform"/>
            <consortium name="The Broad Institute Genome Sequencing Center for Infectious Disease"/>
            <person name="Wu L."/>
            <person name="Ma J."/>
        </authorList>
    </citation>
    <scope>NUCLEOTIDE SEQUENCE [LARGE SCALE GENOMIC DNA]</scope>
    <source>
        <strain evidence="4">CGMCC 1.18575</strain>
    </source>
</reference>
<proteinExistence type="predicted"/>
<keyword evidence="4" id="KW-1185">Reference proteome</keyword>
<organism evidence="3 4">
    <name type="scientific">Cohnella soli</name>
    <dbReference type="NCBI Taxonomy" id="425005"/>
    <lineage>
        <taxon>Bacteria</taxon>
        <taxon>Bacillati</taxon>
        <taxon>Bacillota</taxon>
        <taxon>Bacilli</taxon>
        <taxon>Bacillales</taxon>
        <taxon>Paenibacillaceae</taxon>
        <taxon>Cohnella</taxon>
    </lineage>
</organism>
<dbReference type="InterPro" id="IPR001119">
    <property type="entry name" value="SLH_dom"/>
</dbReference>
<dbReference type="EMBL" id="JBHSMI010000012">
    <property type="protein sequence ID" value="MFC5402418.1"/>
    <property type="molecule type" value="Genomic_DNA"/>
</dbReference>
<evidence type="ECO:0000259" key="2">
    <source>
        <dbReference type="PROSITE" id="PS51272"/>
    </source>
</evidence>
<sequence>MKSKFYSIIAIFSLVTMLFSGIASADNSAQEATAQFKDVKPNHWAKPSIDRMYQLGIISGFPDGTFRPDDVVTADQFVIMMLRAFSKTYDGKAAEWDREWLEATQKLYPGRIGSIQNAVWSTGFNFTNAKSGYYAKPFIDFLYDMSFIQKYDDVFPLEKDYKTFKKPLSREKASYILGLWYKSFENNFDTNYTDYAITKADVTDLNTFTKGPVEDFKMSVMLAGLMRGYPDHKFKPHRFITRAEALSLIDRLRNKEARTPFTPDLSGQMYVEAKGNIYLFNSKATFSNYKEIVRIGKTYCKDGYLDVTGFGVGCFKDEDTYKNWDWTIRIGLLNDVTYLPEATFGIANSVGNKPGFGYKADHSFVGTKEFVDAAFEFLAGDGKGLDLKAKVFSMEKTLTSDYTVITFNGRKIELTRTKEIIYVSLS</sequence>
<feature type="chain" id="PRO_5045496255" evidence="1">
    <location>
        <begin position="26"/>
        <end position="426"/>
    </location>
</feature>
<feature type="domain" description="SLH" evidence="2">
    <location>
        <begin position="196"/>
        <end position="263"/>
    </location>
</feature>
<evidence type="ECO:0000313" key="4">
    <source>
        <dbReference type="Proteomes" id="UP001596113"/>
    </source>
</evidence>
<dbReference type="PROSITE" id="PS51272">
    <property type="entry name" value="SLH"/>
    <property type="match status" value="2"/>
</dbReference>
<dbReference type="InterPro" id="IPR051465">
    <property type="entry name" value="Cell_Envelope_Struct_Comp"/>
</dbReference>
<keyword evidence="1" id="KW-0732">Signal</keyword>
<protein>
    <submittedName>
        <fullName evidence="3">S-layer homology domain-containing protein</fullName>
    </submittedName>
</protein>
<dbReference type="Pfam" id="PF00395">
    <property type="entry name" value="SLH"/>
    <property type="match status" value="2"/>
</dbReference>
<name>A0ABW0HN25_9BACL</name>
<feature type="domain" description="SLH" evidence="2">
    <location>
        <begin position="32"/>
        <end position="95"/>
    </location>
</feature>
<evidence type="ECO:0000256" key="1">
    <source>
        <dbReference type="SAM" id="SignalP"/>
    </source>
</evidence>
<gene>
    <name evidence="3" type="ORF">ACFPOF_06675</name>
</gene>
<dbReference type="PANTHER" id="PTHR43308">
    <property type="entry name" value="OUTER MEMBRANE PROTEIN ALPHA-RELATED"/>
    <property type="match status" value="1"/>
</dbReference>
<dbReference type="RefSeq" id="WP_378130849.1">
    <property type="nucleotide sequence ID" value="NZ_JBHSMI010000012.1"/>
</dbReference>
<evidence type="ECO:0000313" key="3">
    <source>
        <dbReference type="EMBL" id="MFC5402418.1"/>
    </source>
</evidence>
<accession>A0ABW0HN25</accession>